<dbReference type="SUPFAM" id="SSF116726">
    <property type="entry name" value="TrkA C-terminal domain-like"/>
    <property type="match status" value="1"/>
</dbReference>
<organism evidence="12 13">
    <name type="scientific">Propionigenium maris DSM 9537</name>
    <dbReference type="NCBI Taxonomy" id="1123000"/>
    <lineage>
        <taxon>Bacteria</taxon>
        <taxon>Fusobacteriati</taxon>
        <taxon>Fusobacteriota</taxon>
        <taxon>Fusobacteriia</taxon>
        <taxon>Fusobacteriales</taxon>
        <taxon>Fusobacteriaceae</taxon>
        <taxon>Propionigenium</taxon>
    </lineage>
</organism>
<dbReference type="Pfam" id="PF02080">
    <property type="entry name" value="TrkA_C"/>
    <property type="match status" value="1"/>
</dbReference>
<dbReference type="InterPro" id="IPR001807">
    <property type="entry name" value="ClC"/>
</dbReference>
<keyword evidence="6 10" id="KW-0472">Membrane</keyword>
<feature type="transmembrane region" description="Helical" evidence="10">
    <location>
        <begin position="63"/>
        <end position="79"/>
    </location>
</feature>
<evidence type="ECO:0000256" key="6">
    <source>
        <dbReference type="ARBA" id="ARBA00023136"/>
    </source>
</evidence>
<name>A0A9W6LP51_9FUSO</name>
<evidence type="ECO:0000256" key="9">
    <source>
        <dbReference type="ARBA" id="ARBA00023303"/>
    </source>
</evidence>
<dbReference type="RefSeq" id="WP_281836745.1">
    <property type="nucleotide sequence ID" value="NZ_BSDY01000014.1"/>
</dbReference>
<feature type="transmembrane region" description="Helical" evidence="10">
    <location>
        <begin position="189"/>
        <end position="208"/>
    </location>
</feature>
<evidence type="ECO:0000256" key="1">
    <source>
        <dbReference type="ARBA" id="ARBA00004141"/>
    </source>
</evidence>
<dbReference type="PRINTS" id="PR00762">
    <property type="entry name" value="CLCHANNEL"/>
</dbReference>
<dbReference type="GO" id="GO:0008324">
    <property type="term" value="F:monoatomic cation transmembrane transporter activity"/>
    <property type="evidence" value="ECO:0007669"/>
    <property type="project" value="InterPro"/>
</dbReference>
<dbReference type="CDD" id="cd01031">
    <property type="entry name" value="EriC"/>
    <property type="match status" value="1"/>
</dbReference>
<evidence type="ECO:0000259" key="11">
    <source>
        <dbReference type="PROSITE" id="PS51202"/>
    </source>
</evidence>
<dbReference type="Proteomes" id="UP001144471">
    <property type="component" value="Unassembled WGS sequence"/>
</dbReference>
<feature type="transmembrane region" description="Helical" evidence="10">
    <location>
        <begin position="328"/>
        <end position="348"/>
    </location>
</feature>
<evidence type="ECO:0000313" key="13">
    <source>
        <dbReference type="Proteomes" id="UP001144471"/>
    </source>
</evidence>
<keyword evidence="2" id="KW-0813">Transport</keyword>
<evidence type="ECO:0000256" key="8">
    <source>
        <dbReference type="ARBA" id="ARBA00023214"/>
    </source>
</evidence>
<comment type="subcellular location">
    <subcellularLocation>
        <location evidence="1">Membrane</location>
        <topology evidence="1">Multi-pass membrane protein</topology>
    </subcellularLocation>
</comment>
<dbReference type="GO" id="GO:0006813">
    <property type="term" value="P:potassium ion transport"/>
    <property type="evidence" value="ECO:0007669"/>
    <property type="project" value="InterPro"/>
</dbReference>
<keyword evidence="4 10" id="KW-1133">Transmembrane helix</keyword>
<sequence>MGRIDSIFKDKKHKLTGLYGSCALVGLFTGLTIVALRFSLGMAQVIRTARYRSFVENFSVDSVSLWVLYFLGISVFLYFSTKYFPNIKGGGIPLTRANLLKQVEFSWGRELMLKFAGTILTIGNGLSLGRKGPSIQLGALVGDGVHKTLKRKEYEKKYFVSCGAAAGISAAFNAPLAGVIFALEELNRFFSPTLVTCVMIASVVGDIVTRGLFGLHQVFSFDLHSTFNLIHYPTIIFLALLCSLLGIYFNRSFVRFKEIYTGIMVHPIIKIFCIFLLAFSIGIMYTKFLGIGYSLADSMFNGSFPFRILFLFLGVKFFFTLICSVSGVPGGIFLPMLLIGSLIGRIYGEIMFRYFSLDEGYIIYFVVLGMASFFTAVARTPITASVLMLELTGSFEHFFPLIVCSMVAFLVTEVAGSRSIYDFLLEDLLKNQRTEGNKDKKITLLIPVASNSKLDSTRIKDTKWPNGSLVVCIGREDKEFIPHGDTLIEGGDVLTLLIDENAAHSAKMKLFRLGEESFEDND</sequence>
<evidence type="ECO:0000256" key="7">
    <source>
        <dbReference type="ARBA" id="ARBA00023173"/>
    </source>
</evidence>
<feature type="transmembrane region" description="Helical" evidence="10">
    <location>
        <begin position="269"/>
        <end position="292"/>
    </location>
</feature>
<dbReference type="InterPro" id="IPR006037">
    <property type="entry name" value="RCK_C"/>
</dbReference>
<dbReference type="AlphaFoldDB" id="A0A9W6LP51"/>
<protein>
    <submittedName>
        <fullName evidence="12">Chloride channel protein</fullName>
    </submittedName>
</protein>
<keyword evidence="7" id="KW-0869">Chloride channel</keyword>
<dbReference type="InterPro" id="IPR050368">
    <property type="entry name" value="ClC-type_chloride_channel"/>
</dbReference>
<dbReference type="EMBL" id="BSDY01000014">
    <property type="protein sequence ID" value="GLI57227.1"/>
    <property type="molecule type" value="Genomic_DNA"/>
</dbReference>
<evidence type="ECO:0000256" key="4">
    <source>
        <dbReference type="ARBA" id="ARBA00022989"/>
    </source>
</evidence>
<feature type="transmembrane region" description="Helical" evidence="10">
    <location>
        <begin position="21"/>
        <end position="43"/>
    </location>
</feature>
<feature type="transmembrane region" description="Helical" evidence="10">
    <location>
        <begin position="229"/>
        <end position="249"/>
    </location>
</feature>
<comment type="caution">
    <text evidence="12">The sequence shown here is derived from an EMBL/GenBank/DDBJ whole genome shotgun (WGS) entry which is preliminary data.</text>
</comment>
<gene>
    <name evidence="12" type="ORF">PM10SUCC1_27410</name>
</gene>
<keyword evidence="8" id="KW-0868">Chloride</keyword>
<keyword evidence="13" id="KW-1185">Reference proteome</keyword>
<dbReference type="PANTHER" id="PTHR43427:SF6">
    <property type="entry name" value="CHLORIDE CHANNEL PROTEIN CLC-E"/>
    <property type="match status" value="1"/>
</dbReference>
<evidence type="ECO:0000256" key="5">
    <source>
        <dbReference type="ARBA" id="ARBA00023065"/>
    </source>
</evidence>
<accession>A0A9W6LP51</accession>
<dbReference type="GO" id="GO:0034707">
    <property type="term" value="C:chloride channel complex"/>
    <property type="evidence" value="ECO:0007669"/>
    <property type="project" value="UniProtKB-KW"/>
</dbReference>
<evidence type="ECO:0000256" key="10">
    <source>
        <dbReference type="SAM" id="Phobius"/>
    </source>
</evidence>
<dbReference type="SUPFAM" id="SSF81340">
    <property type="entry name" value="Clc chloride channel"/>
    <property type="match status" value="1"/>
</dbReference>
<feature type="domain" description="RCK C-terminal" evidence="11">
    <location>
        <begin position="430"/>
        <end position="514"/>
    </location>
</feature>
<proteinExistence type="predicted"/>
<dbReference type="Pfam" id="PF00654">
    <property type="entry name" value="Voltage_CLC"/>
    <property type="match status" value="1"/>
</dbReference>
<evidence type="ECO:0000313" key="12">
    <source>
        <dbReference type="EMBL" id="GLI57227.1"/>
    </source>
</evidence>
<keyword evidence="3 10" id="KW-0812">Transmembrane</keyword>
<dbReference type="InterPro" id="IPR036721">
    <property type="entry name" value="RCK_C_sf"/>
</dbReference>
<keyword evidence="9" id="KW-0407">Ion channel</keyword>
<dbReference type="PROSITE" id="PS51202">
    <property type="entry name" value="RCK_C"/>
    <property type="match status" value="1"/>
</dbReference>
<feature type="transmembrane region" description="Helical" evidence="10">
    <location>
        <begin position="158"/>
        <end position="183"/>
    </location>
</feature>
<keyword evidence="5" id="KW-0406">Ion transport</keyword>
<dbReference type="GO" id="GO:0005254">
    <property type="term" value="F:chloride channel activity"/>
    <property type="evidence" value="ECO:0007669"/>
    <property type="project" value="UniProtKB-KW"/>
</dbReference>
<dbReference type="InterPro" id="IPR014743">
    <property type="entry name" value="Cl-channel_core"/>
</dbReference>
<evidence type="ECO:0000256" key="3">
    <source>
        <dbReference type="ARBA" id="ARBA00022692"/>
    </source>
</evidence>
<feature type="transmembrane region" description="Helical" evidence="10">
    <location>
        <begin position="360"/>
        <end position="378"/>
    </location>
</feature>
<reference evidence="12" key="1">
    <citation type="submission" date="2022-12" db="EMBL/GenBank/DDBJ databases">
        <title>Reference genome sequencing for broad-spectrum identification of bacterial and archaeal isolates by mass spectrometry.</title>
        <authorList>
            <person name="Sekiguchi Y."/>
            <person name="Tourlousse D.M."/>
        </authorList>
    </citation>
    <scope>NUCLEOTIDE SEQUENCE</scope>
    <source>
        <strain evidence="12">10succ1</strain>
    </source>
</reference>
<feature type="transmembrane region" description="Helical" evidence="10">
    <location>
        <begin position="398"/>
        <end position="416"/>
    </location>
</feature>
<dbReference type="Gene3D" id="1.10.3080.10">
    <property type="entry name" value="Clc chloride channel"/>
    <property type="match status" value="1"/>
</dbReference>
<dbReference type="PANTHER" id="PTHR43427">
    <property type="entry name" value="CHLORIDE CHANNEL PROTEIN CLC-E"/>
    <property type="match status" value="1"/>
</dbReference>
<evidence type="ECO:0000256" key="2">
    <source>
        <dbReference type="ARBA" id="ARBA00022448"/>
    </source>
</evidence>
<dbReference type="Gene3D" id="3.30.70.1450">
    <property type="entry name" value="Regulator of K+ conductance, C-terminal domain"/>
    <property type="match status" value="1"/>
</dbReference>